<accession>A0AA86QNI5</accession>
<evidence type="ECO:0000313" key="3">
    <source>
        <dbReference type="Proteomes" id="UP001642409"/>
    </source>
</evidence>
<reference evidence="2 3" key="2">
    <citation type="submission" date="2024-07" db="EMBL/GenBank/DDBJ databases">
        <authorList>
            <person name="Akdeniz Z."/>
        </authorList>
    </citation>
    <scope>NUCLEOTIDE SEQUENCE [LARGE SCALE GENOMIC DNA]</scope>
</reference>
<dbReference type="AlphaFoldDB" id="A0AA86QNI5"/>
<organism evidence="1">
    <name type="scientific">Hexamita inflata</name>
    <dbReference type="NCBI Taxonomy" id="28002"/>
    <lineage>
        <taxon>Eukaryota</taxon>
        <taxon>Metamonada</taxon>
        <taxon>Diplomonadida</taxon>
        <taxon>Hexamitidae</taxon>
        <taxon>Hexamitinae</taxon>
        <taxon>Hexamita</taxon>
    </lineage>
</organism>
<keyword evidence="3" id="KW-1185">Reference proteome</keyword>
<comment type="caution">
    <text evidence="1">The sequence shown here is derived from an EMBL/GenBank/DDBJ whole genome shotgun (WGS) entry which is preliminary data.</text>
</comment>
<dbReference type="Proteomes" id="UP001642409">
    <property type="component" value="Unassembled WGS sequence"/>
</dbReference>
<dbReference type="EMBL" id="CATOUU010000884">
    <property type="protein sequence ID" value="CAI9957242.1"/>
    <property type="molecule type" value="Genomic_DNA"/>
</dbReference>
<reference evidence="1" key="1">
    <citation type="submission" date="2023-06" db="EMBL/GenBank/DDBJ databases">
        <authorList>
            <person name="Kurt Z."/>
        </authorList>
    </citation>
    <scope>NUCLEOTIDE SEQUENCE</scope>
</reference>
<evidence type="ECO:0000313" key="1">
    <source>
        <dbReference type="EMBL" id="CAI9957242.1"/>
    </source>
</evidence>
<sequence length="215" mass="25445">MMQFSFADSLYSFEARMDQIFQSVNQALLAVQDMQDKYMRLCYFLADYRIEKTEPLLNQASPTLHRIAKQIENDIVLLLRDVQTRGFFFNLRMELVSSTKSQMECALETYDQSRQPLVVQQLHDLAREAHVLHREQHIGLGSVLDSFVSILDLEKQYHDAACQDQLERVRNMIEENIPHQVIQEQLEQNSNRQFNKLVFEQRWDEFVQNSRVNQS</sequence>
<name>A0AA86QNI5_9EUKA</name>
<dbReference type="EMBL" id="CAXDID020000067">
    <property type="protein sequence ID" value="CAL6012863.1"/>
    <property type="molecule type" value="Genomic_DNA"/>
</dbReference>
<protein>
    <submittedName>
        <fullName evidence="2">Hypothetical_protein</fullName>
    </submittedName>
</protein>
<gene>
    <name evidence="2" type="ORF">HINF_LOCUS23509</name>
    <name evidence="1" type="ORF">HINF_LOCUS44887</name>
</gene>
<evidence type="ECO:0000313" key="2">
    <source>
        <dbReference type="EMBL" id="CAL6012863.1"/>
    </source>
</evidence>
<proteinExistence type="predicted"/>